<keyword evidence="3" id="KW-1003">Cell membrane</keyword>
<dbReference type="RefSeq" id="WP_161139422.1">
    <property type="nucleotide sequence ID" value="NZ_SPKJ01000009.1"/>
</dbReference>
<name>A0A964WSK6_9HYPH</name>
<feature type="transmembrane region" description="Helical" evidence="8">
    <location>
        <begin position="96"/>
        <end position="113"/>
    </location>
</feature>
<dbReference type="GO" id="GO:0005886">
    <property type="term" value="C:plasma membrane"/>
    <property type="evidence" value="ECO:0007669"/>
    <property type="project" value="UniProtKB-SubCell"/>
</dbReference>
<evidence type="ECO:0000256" key="6">
    <source>
        <dbReference type="ARBA" id="ARBA00023136"/>
    </source>
</evidence>
<dbReference type="InterPro" id="IPR035973">
    <property type="entry name" value="Cyt_c_oxidase_su3-like_sf"/>
</dbReference>
<reference evidence="10" key="1">
    <citation type="submission" date="2019-03" db="EMBL/GenBank/DDBJ databases">
        <title>Afifella sp. nov., isolated from activated sludge.</title>
        <authorList>
            <person name="Li Q."/>
            <person name="Liu Y."/>
        </authorList>
    </citation>
    <scope>NUCLEOTIDE SEQUENCE</scope>
    <source>
        <strain evidence="10">L72</strain>
    </source>
</reference>
<comment type="caution">
    <text evidence="10">The sequence shown here is derived from an EMBL/GenBank/DDBJ whole genome shotgun (WGS) entry which is preliminary data.</text>
</comment>
<evidence type="ECO:0000256" key="1">
    <source>
        <dbReference type="ARBA" id="ARBA00004651"/>
    </source>
</evidence>
<dbReference type="Pfam" id="PF00510">
    <property type="entry name" value="COX3"/>
    <property type="match status" value="1"/>
</dbReference>
<evidence type="ECO:0000313" key="10">
    <source>
        <dbReference type="EMBL" id="MYZ47073.1"/>
    </source>
</evidence>
<comment type="similarity">
    <text evidence="2 7">Belongs to the cytochrome c oxidase subunit 3 family.</text>
</comment>
<dbReference type="InterPro" id="IPR013833">
    <property type="entry name" value="Cyt_c_oxidase_su3_a-hlx"/>
</dbReference>
<dbReference type="PANTHER" id="PTHR11403:SF2">
    <property type="entry name" value="CYTOCHROME BO(3) UBIQUINOL OXIDASE SUBUNIT 3"/>
    <property type="match status" value="1"/>
</dbReference>
<gene>
    <name evidence="10" type="ORF">E4O86_05030</name>
</gene>
<evidence type="ECO:0000256" key="4">
    <source>
        <dbReference type="ARBA" id="ARBA00022692"/>
    </source>
</evidence>
<dbReference type="AlphaFoldDB" id="A0A964WSK6"/>
<evidence type="ECO:0000256" key="2">
    <source>
        <dbReference type="ARBA" id="ARBA00010581"/>
    </source>
</evidence>
<dbReference type="GO" id="GO:0004129">
    <property type="term" value="F:cytochrome-c oxidase activity"/>
    <property type="evidence" value="ECO:0007669"/>
    <property type="project" value="InterPro"/>
</dbReference>
<evidence type="ECO:0000256" key="5">
    <source>
        <dbReference type="ARBA" id="ARBA00022989"/>
    </source>
</evidence>
<evidence type="ECO:0000256" key="3">
    <source>
        <dbReference type="ARBA" id="ARBA00022475"/>
    </source>
</evidence>
<dbReference type="PROSITE" id="PS50253">
    <property type="entry name" value="COX3"/>
    <property type="match status" value="1"/>
</dbReference>
<evidence type="ECO:0000259" key="9">
    <source>
        <dbReference type="PROSITE" id="PS50253"/>
    </source>
</evidence>
<comment type="subcellular location">
    <subcellularLocation>
        <location evidence="1 7">Cell membrane</location>
        <topology evidence="1 7">Multi-pass membrane protein</topology>
    </subcellularLocation>
</comment>
<keyword evidence="11" id="KW-1185">Reference proteome</keyword>
<feature type="transmembrane region" description="Helical" evidence="8">
    <location>
        <begin position="24"/>
        <end position="48"/>
    </location>
</feature>
<organism evidence="10 11">
    <name type="scientific">Propylenella binzhouense</name>
    <dbReference type="NCBI Taxonomy" id="2555902"/>
    <lineage>
        <taxon>Bacteria</taxon>
        <taxon>Pseudomonadati</taxon>
        <taxon>Pseudomonadota</taxon>
        <taxon>Alphaproteobacteria</taxon>
        <taxon>Hyphomicrobiales</taxon>
        <taxon>Propylenellaceae</taxon>
        <taxon>Propylenella</taxon>
    </lineage>
</organism>
<protein>
    <submittedName>
        <fullName evidence="10">Cytochrome C oxidase subunit III</fullName>
    </submittedName>
</protein>
<feature type="transmembrane region" description="Helical" evidence="8">
    <location>
        <begin position="64"/>
        <end position="84"/>
    </location>
</feature>
<dbReference type="InterPro" id="IPR024791">
    <property type="entry name" value="Cyt_c/ubiquinol_Oxase_su3"/>
</dbReference>
<keyword evidence="6 8" id="KW-0472">Membrane</keyword>
<keyword evidence="5 8" id="KW-1133">Transmembrane helix</keyword>
<feature type="transmembrane region" description="Helical" evidence="8">
    <location>
        <begin position="133"/>
        <end position="158"/>
    </location>
</feature>
<feature type="domain" description="Heme-copper oxidase subunit III family profile" evidence="9">
    <location>
        <begin position="1"/>
        <end position="199"/>
    </location>
</feature>
<dbReference type="Gene3D" id="1.20.120.80">
    <property type="entry name" value="Cytochrome c oxidase, subunit III, four-helix bundle"/>
    <property type="match status" value="1"/>
</dbReference>
<accession>A0A964WSK6</accession>
<dbReference type="SUPFAM" id="SSF81452">
    <property type="entry name" value="Cytochrome c oxidase subunit III-like"/>
    <property type="match status" value="1"/>
</dbReference>
<keyword evidence="4 7" id="KW-0812">Transmembrane</keyword>
<dbReference type="InterPro" id="IPR000298">
    <property type="entry name" value="Cyt_c_oxidase-like_su3"/>
</dbReference>
<evidence type="ECO:0000313" key="11">
    <source>
        <dbReference type="Proteomes" id="UP000773614"/>
    </source>
</evidence>
<dbReference type="PANTHER" id="PTHR11403">
    <property type="entry name" value="CYTOCHROME C OXIDASE SUBUNIT III"/>
    <property type="match status" value="1"/>
</dbReference>
<evidence type="ECO:0000256" key="7">
    <source>
        <dbReference type="RuleBase" id="RU003376"/>
    </source>
</evidence>
<dbReference type="GO" id="GO:0019646">
    <property type="term" value="P:aerobic electron transport chain"/>
    <property type="evidence" value="ECO:0007669"/>
    <property type="project" value="InterPro"/>
</dbReference>
<evidence type="ECO:0000256" key="8">
    <source>
        <dbReference type="SAM" id="Phobius"/>
    </source>
</evidence>
<proteinExistence type="inferred from homology"/>
<sequence length="200" mass="22606">MRERRVADYSALPDYGFGPKSPMWWGTLGFCALEGMGFAIACATYLYLAFVNPEWPINARPPDLLAGTLVTILLLASVVPNHILKAAAERESIRAVRIWMPVMSAFGAAPLVLRWFEFGMLNIRWDSNAYGSAVWVLLGLHTTHLITDVGDTLVLAALMWTRFGRSGKRFSDVSDNAFYWDFVVLTWLPLYVLIYWVPRL</sequence>
<dbReference type="EMBL" id="SPKJ01000009">
    <property type="protein sequence ID" value="MYZ47073.1"/>
    <property type="molecule type" value="Genomic_DNA"/>
</dbReference>
<dbReference type="OrthoDB" id="7470475at2"/>
<feature type="transmembrane region" description="Helical" evidence="8">
    <location>
        <begin position="178"/>
        <end position="197"/>
    </location>
</feature>
<dbReference type="Proteomes" id="UP000773614">
    <property type="component" value="Unassembled WGS sequence"/>
</dbReference>